<comment type="caution">
    <text evidence="1">The sequence shown here is derived from an EMBL/GenBank/DDBJ whole genome shotgun (WGS) entry which is preliminary data.</text>
</comment>
<protein>
    <submittedName>
        <fullName evidence="1">Uncharacterized protein</fullName>
    </submittedName>
</protein>
<dbReference type="Proteomes" id="UP000033035">
    <property type="component" value="Unassembled WGS sequence"/>
</dbReference>
<organism evidence="1 2">
    <name type="scientific">Parabacteroides gordonii MS-1 = DSM 23371</name>
    <dbReference type="NCBI Taxonomy" id="1203610"/>
    <lineage>
        <taxon>Bacteria</taxon>
        <taxon>Pseudomonadati</taxon>
        <taxon>Bacteroidota</taxon>
        <taxon>Bacteroidia</taxon>
        <taxon>Bacteroidales</taxon>
        <taxon>Tannerellaceae</taxon>
        <taxon>Parabacteroides</taxon>
    </lineage>
</organism>
<accession>A0A0F5IVA2</accession>
<reference evidence="1 2" key="1">
    <citation type="submission" date="2013-04" db="EMBL/GenBank/DDBJ databases">
        <title>The Genome Sequence of Parabacteroides gordonii DSM 23371.</title>
        <authorList>
            <consortium name="The Broad Institute Genomics Platform"/>
            <person name="Earl A."/>
            <person name="Ward D."/>
            <person name="Feldgarden M."/>
            <person name="Gevers D."/>
            <person name="Martens E."/>
            <person name="Sakamoto M."/>
            <person name="Benno Y."/>
            <person name="Suzuki N."/>
            <person name="Matsunaga N."/>
            <person name="Koshihara K."/>
            <person name="Seki M."/>
            <person name="Komiya H."/>
            <person name="Walker B."/>
            <person name="Young S."/>
            <person name="Zeng Q."/>
            <person name="Gargeya S."/>
            <person name="Fitzgerald M."/>
            <person name="Haas B."/>
            <person name="Abouelleil A."/>
            <person name="Allen A.W."/>
            <person name="Alvarado L."/>
            <person name="Arachchi H.M."/>
            <person name="Berlin A.M."/>
            <person name="Chapman S.B."/>
            <person name="Gainer-Dewar J."/>
            <person name="Goldberg J."/>
            <person name="Griggs A."/>
            <person name="Gujja S."/>
            <person name="Hansen M."/>
            <person name="Howarth C."/>
            <person name="Imamovic A."/>
            <person name="Ireland A."/>
            <person name="Larimer J."/>
            <person name="McCowan C."/>
            <person name="Murphy C."/>
            <person name="Pearson M."/>
            <person name="Poon T.W."/>
            <person name="Priest M."/>
            <person name="Roberts A."/>
            <person name="Saif S."/>
            <person name="Shea T."/>
            <person name="Sisk P."/>
            <person name="Sykes S."/>
            <person name="Wortman J."/>
            <person name="Nusbaum C."/>
            <person name="Birren B."/>
        </authorList>
    </citation>
    <scope>NUCLEOTIDE SEQUENCE [LARGE SCALE GENOMIC DNA]</scope>
    <source>
        <strain evidence="1 2">MS-1</strain>
    </source>
</reference>
<name>A0A0F5IVA2_9BACT</name>
<dbReference type="STRING" id="1203610.HMPREF1536_04522"/>
<dbReference type="EMBL" id="AQHW01000025">
    <property type="protein sequence ID" value="KKB49458.1"/>
    <property type="molecule type" value="Genomic_DNA"/>
</dbReference>
<proteinExistence type="predicted"/>
<sequence>MMKVSNNKRDILIFRTSITTELEIERINILFAQYSQIHKWNVDFEDWEKVLRIESHGITETDVINILQTINIYISELE</sequence>
<dbReference type="AlphaFoldDB" id="A0A0F5IVA2"/>
<evidence type="ECO:0000313" key="1">
    <source>
        <dbReference type="EMBL" id="KKB49458.1"/>
    </source>
</evidence>
<dbReference type="RefSeq" id="WP_028728995.1">
    <property type="nucleotide sequence ID" value="NZ_KE386763.1"/>
</dbReference>
<gene>
    <name evidence="1" type="ORF">HMPREF1536_04522</name>
</gene>
<dbReference type="HOGENOM" id="CLU_134973_7_2_10"/>
<evidence type="ECO:0000313" key="2">
    <source>
        <dbReference type="Proteomes" id="UP000033035"/>
    </source>
</evidence>
<keyword evidence="2" id="KW-1185">Reference proteome</keyword>
<dbReference type="PATRIC" id="fig|1203610.3.peg.4609"/>